<evidence type="ECO:0000313" key="2">
    <source>
        <dbReference type="Proteomes" id="UP000616151"/>
    </source>
</evidence>
<protein>
    <submittedName>
        <fullName evidence="1">GNAT family N-acetyltransferase</fullName>
    </submittedName>
</protein>
<evidence type="ECO:0000313" key="1">
    <source>
        <dbReference type="EMBL" id="MBK1865694.1"/>
    </source>
</evidence>
<gene>
    <name evidence="1" type="ORF">JHL16_04970</name>
</gene>
<dbReference type="EMBL" id="JAENHL010000006">
    <property type="protein sequence ID" value="MBK1865694.1"/>
    <property type="molecule type" value="Genomic_DNA"/>
</dbReference>
<name>A0ACC5QZC5_9HYPH</name>
<reference evidence="1" key="1">
    <citation type="submission" date="2021-01" db="EMBL/GenBank/DDBJ databases">
        <authorList>
            <person name="Sun Q."/>
        </authorList>
    </citation>
    <scope>NUCLEOTIDE SEQUENCE</scope>
    <source>
        <strain evidence="1">YIM B02566</strain>
    </source>
</reference>
<proteinExistence type="predicted"/>
<comment type="caution">
    <text evidence="1">The sequence shown here is derived from an EMBL/GenBank/DDBJ whole genome shotgun (WGS) entry which is preliminary data.</text>
</comment>
<keyword evidence="2" id="KW-1185">Reference proteome</keyword>
<sequence length="157" mass="17477">MTVTIRPMADADAPAVVAMVQGLARDTATGVIPKLTPQSLIGNRDLIDVTIAEDREGMLGACLTLLTYSTWRDARGLYVVDLFIDGRARNRGIGLKLLRAAARRGRAKGARFIKLEVYHTNDGAARFYERLGFGRHDEDRLFILEDEKMTALLEDRD</sequence>
<organism evidence="1 2">
    <name type="scientific">Taklimakanibacter albus</name>
    <dbReference type="NCBI Taxonomy" id="2800327"/>
    <lineage>
        <taxon>Bacteria</taxon>
        <taxon>Pseudomonadati</taxon>
        <taxon>Pseudomonadota</taxon>
        <taxon>Alphaproteobacteria</taxon>
        <taxon>Hyphomicrobiales</taxon>
        <taxon>Aestuariivirgaceae</taxon>
        <taxon>Taklimakanibacter</taxon>
    </lineage>
</organism>
<accession>A0ACC5QZC5</accession>
<dbReference type="Proteomes" id="UP000616151">
    <property type="component" value="Unassembled WGS sequence"/>
</dbReference>